<evidence type="ECO:0000313" key="2">
    <source>
        <dbReference type="Proteomes" id="UP000494274"/>
    </source>
</evidence>
<dbReference type="AlphaFoldDB" id="A0A6P2VIZ2"/>
<accession>A0A6P2VIZ2</accession>
<protein>
    <submittedName>
        <fullName evidence="1">Uncharacterized protein</fullName>
    </submittedName>
</protein>
<name>A0A6P2VIZ2_BURL3</name>
<sequence>MAIALAGVKIFQPKVSGDAQVSGKDAEAPAFEDAEYF</sequence>
<dbReference type="Proteomes" id="UP000494274">
    <property type="component" value="Unassembled WGS sequence"/>
</dbReference>
<organism evidence="1 2">
    <name type="scientific">Burkholderia lata (strain ATCC 17760 / DSM 23089 / LMG 22485 / NCIMB 9086 / R18194 / 383)</name>
    <dbReference type="NCBI Taxonomy" id="482957"/>
    <lineage>
        <taxon>Bacteria</taxon>
        <taxon>Pseudomonadati</taxon>
        <taxon>Pseudomonadota</taxon>
        <taxon>Betaproteobacteria</taxon>
        <taxon>Burkholderiales</taxon>
        <taxon>Burkholderiaceae</taxon>
        <taxon>Burkholderia</taxon>
        <taxon>Burkholderia cepacia complex</taxon>
    </lineage>
</organism>
<dbReference type="EMBL" id="CABVQI010000008">
    <property type="protein sequence ID" value="VWC84279.1"/>
    <property type="molecule type" value="Genomic_DNA"/>
</dbReference>
<proteinExistence type="predicted"/>
<reference evidence="1 2" key="1">
    <citation type="submission" date="2019-09" db="EMBL/GenBank/DDBJ databases">
        <authorList>
            <person name="Depoorter E."/>
        </authorList>
    </citation>
    <scope>NUCLEOTIDE SEQUENCE [LARGE SCALE GENOMIC DNA]</scope>
    <source>
        <strain evidence="1">R-18112</strain>
    </source>
</reference>
<gene>
    <name evidence="1" type="ORF">BLA18112_02852</name>
</gene>
<evidence type="ECO:0000313" key="1">
    <source>
        <dbReference type="EMBL" id="VWC84279.1"/>
    </source>
</evidence>